<organism evidence="1 2">
    <name type="scientific">Anaeroplasma bactoclasticum</name>
    <dbReference type="NCBI Taxonomy" id="2088"/>
    <lineage>
        <taxon>Bacteria</taxon>
        <taxon>Bacillati</taxon>
        <taxon>Mycoplasmatota</taxon>
        <taxon>Mollicutes</taxon>
        <taxon>Anaeroplasmatales</taxon>
        <taxon>Anaeroplasmataceae</taxon>
        <taxon>Anaeroplasma</taxon>
    </lineage>
</organism>
<gene>
    <name evidence="1" type="ORF">EI71_01719</name>
</gene>
<accession>A0A397QVX4</accession>
<dbReference type="Gene3D" id="3.40.50.1000">
    <property type="entry name" value="HAD superfamily/HAD-like"/>
    <property type="match status" value="1"/>
</dbReference>
<dbReference type="EMBL" id="QXEV01000028">
    <property type="protein sequence ID" value="RIA64939.1"/>
    <property type="molecule type" value="Genomic_DNA"/>
</dbReference>
<protein>
    <submittedName>
        <fullName evidence="1">HAD superfamily hydrolase (TIGR01549 family)</fullName>
    </submittedName>
</protein>
<evidence type="ECO:0000313" key="1">
    <source>
        <dbReference type="EMBL" id="RIA64939.1"/>
    </source>
</evidence>
<dbReference type="SUPFAM" id="SSF56784">
    <property type="entry name" value="HAD-like"/>
    <property type="match status" value="1"/>
</dbReference>
<sequence length="215" mass="25676">MVLLFDFDSTMFFLFKDYDRKPLVLKLNNTLKKYGLEEVSDRNFFNCFLFARDNKECLKEINEIIVEAELDAVDKGYHVDGFKEIFPILLNKYSIGIVSNNSKECIDKYMEKYHNGLSLPFFGRIPLRADLLKPNPYLLEQALKYFNVKKEECLYIGDNFIDYLAAKEIGIPFLGMAYLERKQNTFKENNIPYVKNYYELMEILKWQKLKRWKRD</sequence>
<keyword evidence="2" id="KW-1185">Reference proteome</keyword>
<dbReference type="OrthoDB" id="9781413at2"/>
<dbReference type="InterPro" id="IPR023214">
    <property type="entry name" value="HAD_sf"/>
</dbReference>
<comment type="caution">
    <text evidence="1">The sequence shown here is derived from an EMBL/GenBank/DDBJ whole genome shotgun (WGS) entry which is preliminary data.</text>
</comment>
<reference evidence="1 2" key="1">
    <citation type="submission" date="2018-08" db="EMBL/GenBank/DDBJ databases">
        <title>Genomic Encyclopedia of Archaeal and Bacterial Type Strains, Phase II (KMG-II): from individual species to whole genera.</title>
        <authorList>
            <person name="Goeker M."/>
        </authorList>
    </citation>
    <scope>NUCLEOTIDE SEQUENCE [LARGE SCALE GENOMIC DNA]</scope>
    <source>
        <strain evidence="1 2">ATCC 27112</strain>
    </source>
</reference>
<keyword evidence="1" id="KW-0378">Hydrolase</keyword>
<dbReference type="GO" id="GO:0008967">
    <property type="term" value="F:phosphoglycolate phosphatase activity"/>
    <property type="evidence" value="ECO:0007669"/>
    <property type="project" value="TreeGrafter"/>
</dbReference>
<dbReference type="InterPro" id="IPR006439">
    <property type="entry name" value="HAD-SF_hydro_IA"/>
</dbReference>
<dbReference type="GO" id="GO:0006281">
    <property type="term" value="P:DNA repair"/>
    <property type="evidence" value="ECO:0007669"/>
    <property type="project" value="TreeGrafter"/>
</dbReference>
<name>A0A397QVX4_9MOLU</name>
<dbReference type="InterPro" id="IPR050155">
    <property type="entry name" value="HAD-like_hydrolase_sf"/>
</dbReference>
<dbReference type="AlphaFoldDB" id="A0A397QVX4"/>
<dbReference type="PANTHER" id="PTHR43434">
    <property type="entry name" value="PHOSPHOGLYCOLATE PHOSPHATASE"/>
    <property type="match status" value="1"/>
</dbReference>
<dbReference type="Proteomes" id="UP000266506">
    <property type="component" value="Unassembled WGS sequence"/>
</dbReference>
<dbReference type="GO" id="GO:0005829">
    <property type="term" value="C:cytosol"/>
    <property type="evidence" value="ECO:0007669"/>
    <property type="project" value="TreeGrafter"/>
</dbReference>
<dbReference type="PANTHER" id="PTHR43434:SF1">
    <property type="entry name" value="PHOSPHOGLYCOLATE PHOSPHATASE"/>
    <property type="match status" value="1"/>
</dbReference>
<proteinExistence type="predicted"/>
<evidence type="ECO:0000313" key="2">
    <source>
        <dbReference type="Proteomes" id="UP000266506"/>
    </source>
</evidence>
<dbReference type="NCBIfam" id="TIGR01549">
    <property type="entry name" value="HAD-SF-IA-v1"/>
    <property type="match status" value="1"/>
</dbReference>
<dbReference type="InterPro" id="IPR041492">
    <property type="entry name" value="HAD_2"/>
</dbReference>
<dbReference type="Pfam" id="PF13419">
    <property type="entry name" value="HAD_2"/>
    <property type="match status" value="1"/>
</dbReference>
<dbReference type="InterPro" id="IPR036412">
    <property type="entry name" value="HAD-like_sf"/>
</dbReference>
<dbReference type="InParanoid" id="A0A397QVX4"/>